<dbReference type="InterPro" id="IPR051698">
    <property type="entry name" value="Transposase_11-like"/>
</dbReference>
<evidence type="ECO:0000313" key="2">
    <source>
        <dbReference type="Proteomes" id="UP001054846"/>
    </source>
</evidence>
<dbReference type="PANTHER" id="PTHR30298">
    <property type="entry name" value="H REPEAT-ASSOCIATED PREDICTED TRANSPOSASE"/>
    <property type="match status" value="1"/>
</dbReference>
<reference evidence="1 2" key="1">
    <citation type="journal article" date="2021" name="Genome Biol. Evol.">
        <title>Complete Genome Sequencing of a Novel Gloeobacter Species from a Waterfall Cave in Mexico.</title>
        <authorList>
            <person name="Saw J.H."/>
            <person name="Cardona T."/>
            <person name="Montejano G."/>
        </authorList>
    </citation>
    <scope>NUCLEOTIDE SEQUENCE [LARGE SCALE GENOMIC DNA]</scope>
    <source>
        <strain evidence="1">MG652769</strain>
    </source>
</reference>
<dbReference type="EMBL" id="CP063845">
    <property type="protein sequence ID" value="UFP96978.1"/>
    <property type="molecule type" value="Genomic_DNA"/>
</dbReference>
<sequence>MCTTYNPSSEPHPAIQIVHAYLVERGWIVGHQQVGQKSNEVKALPELIEQLKLKGVVFTFDAINTQKNCEIIVASENHYIAALKDNQPKLLERVRENFQVEEQWEKALLSSR</sequence>
<evidence type="ECO:0000313" key="1">
    <source>
        <dbReference type="EMBL" id="UFP96978.1"/>
    </source>
</evidence>
<gene>
    <name evidence="1" type="ORF">ISF26_12290</name>
</gene>
<dbReference type="PANTHER" id="PTHR30298:SF0">
    <property type="entry name" value="PROTEIN YBFL-RELATED"/>
    <property type="match status" value="1"/>
</dbReference>
<name>A0ABY3PU17_9CYAN</name>
<keyword evidence="2" id="KW-1185">Reference proteome</keyword>
<dbReference type="NCBIfam" id="NF033564">
    <property type="entry name" value="transpos_ISAs1"/>
    <property type="match status" value="1"/>
</dbReference>
<dbReference type="RefSeq" id="WP_256997576.1">
    <property type="nucleotide sequence ID" value="NZ_CP063845.1"/>
</dbReference>
<accession>A0ABY3PU17</accession>
<proteinExistence type="predicted"/>
<dbReference type="Proteomes" id="UP001054846">
    <property type="component" value="Chromosome"/>
</dbReference>
<organism evidence="1 2">
    <name type="scientific">Gloeobacter morelensis MG652769</name>
    <dbReference type="NCBI Taxonomy" id="2781736"/>
    <lineage>
        <taxon>Bacteria</taxon>
        <taxon>Bacillati</taxon>
        <taxon>Cyanobacteriota</taxon>
        <taxon>Cyanophyceae</taxon>
        <taxon>Gloeobacterales</taxon>
        <taxon>Gloeobacteraceae</taxon>
        <taxon>Gloeobacter</taxon>
        <taxon>Gloeobacter morelensis</taxon>
    </lineage>
</organism>
<protein>
    <submittedName>
        <fullName evidence="1">ISAs1 family transposase</fullName>
    </submittedName>
</protein>
<dbReference type="InterPro" id="IPR047647">
    <property type="entry name" value="ISAs1_transpos"/>
</dbReference>